<dbReference type="AlphaFoldDB" id="A0A8S1M9H4"/>
<dbReference type="OMA" id="MAQDKQY"/>
<dbReference type="EMBL" id="CAJJDM010000053">
    <property type="protein sequence ID" value="CAD8074581.1"/>
    <property type="molecule type" value="Genomic_DNA"/>
</dbReference>
<evidence type="ECO:0000313" key="2">
    <source>
        <dbReference type="EMBL" id="CAD8074581.1"/>
    </source>
</evidence>
<feature type="compositionally biased region" description="Low complexity" evidence="1">
    <location>
        <begin position="138"/>
        <end position="149"/>
    </location>
</feature>
<protein>
    <submittedName>
        <fullName evidence="2">Uncharacterized protein</fullName>
    </submittedName>
</protein>
<sequence>MDKLQQLIQQLFSLLDVNFFLSREFNKIFSTHNNVEQMAQDKQYKELASKLIEFILSIHKSNQPSLLQEKIAQTHRLINNYQSQVILQQQKEIPQLNTLTQKQLTTESFKSNSITPREQQSNNRKTTKNQSLTDKRQIQQQITSQKNQKGIQNSDSQQRLFVEHIPKMRRSLIKDDQQRNFNIITGV</sequence>
<feature type="region of interest" description="Disordered" evidence="1">
    <location>
        <begin position="107"/>
        <end position="157"/>
    </location>
</feature>
<proteinExistence type="predicted"/>
<evidence type="ECO:0000313" key="3">
    <source>
        <dbReference type="Proteomes" id="UP000688137"/>
    </source>
</evidence>
<feature type="compositionally biased region" description="Polar residues" evidence="1">
    <location>
        <begin position="107"/>
        <end position="132"/>
    </location>
</feature>
<name>A0A8S1M9H4_PARPR</name>
<keyword evidence="3" id="KW-1185">Reference proteome</keyword>
<reference evidence="2" key="1">
    <citation type="submission" date="2021-01" db="EMBL/GenBank/DDBJ databases">
        <authorList>
            <consortium name="Genoscope - CEA"/>
            <person name="William W."/>
        </authorList>
    </citation>
    <scope>NUCLEOTIDE SEQUENCE</scope>
</reference>
<evidence type="ECO:0000256" key="1">
    <source>
        <dbReference type="SAM" id="MobiDB-lite"/>
    </source>
</evidence>
<gene>
    <name evidence="2" type="ORF">PPRIM_AZ9-3.1.T0530047</name>
</gene>
<comment type="caution">
    <text evidence="2">The sequence shown here is derived from an EMBL/GenBank/DDBJ whole genome shotgun (WGS) entry which is preliminary data.</text>
</comment>
<dbReference type="Proteomes" id="UP000688137">
    <property type="component" value="Unassembled WGS sequence"/>
</dbReference>
<accession>A0A8S1M9H4</accession>
<organism evidence="2 3">
    <name type="scientific">Paramecium primaurelia</name>
    <dbReference type="NCBI Taxonomy" id="5886"/>
    <lineage>
        <taxon>Eukaryota</taxon>
        <taxon>Sar</taxon>
        <taxon>Alveolata</taxon>
        <taxon>Ciliophora</taxon>
        <taxon>Intramacronucleata</taxon>
        <taxon>Oligohymenophorea</taxon>
        <taxon>Peniculida</taxon>
        <taxon>Parameciidae</taxon>
        <taxon>Paramecium</taxon>
    </lineage>
</organism>